<dbReference type="KEGG" id="cam:101492610"/>
<dbReference type="PaxDb" id="3827-XP_004511564.1"/>
<organism evidence="1 2">
    <name type="scientific">Cicer arietinum</name>
    <name type="common">Chickpea</name>
    <name type="synonym">Garbanzo</name>
    <dbReference type="NCBI Taxonomy" id="3827"/>
    <lineage>
        <taxon>Eukaryota</taxon>
        <taxon>Viridiplantae</taxon>
        <taxon>Streptophyta</taxon>
        <taxon>Embryophyta</taxon>
        <taxon>Tracheophyta</taxon>
        <taxon>Spermatophyta</taxon>
        <taxon>Magnoliopsida</taxon>
        <taxon>eudicotyledons</taxon>
        <taxon>Gunneridae</taxon>
        <taxon>Pentapetalae</taxon>
        <taxon>rosids</taxon>
        <taxon>fabids</taxon>
        <taxon>Fabales</taxon>
        <taxon>Fabaceae</taxon>
        <taxon>Papilionoideae</taxon>
        <taxon>50 kb inversion clade</taxon>
        <taxon>NPAAA clade</taxon>
        <taxon>Hologalegina</taxon>
        <taxon>IRL clade</taxon>
        <taxon>Cicereae</taxon>
        <taxon>Cicer</taxon>
    </lineage>
</organism>
<reference evidence="2 3" key="2">
    <citation type="submission" date="2025-04" db="UniProtKB">
        <authorList>
            <consortium name="RefSeq"/>
        </authorList>
    </citation>
    <scope>IDENTIFICATION</scope>
    <source>
        <tissue evidence="2 3">Etiolated seedlings</tissue>
    </source>
</reference>
<dbReference type="AlphaFoldDB" id="A0A1S2YXM5"/>
<evidence type="ECO:0000313" key="1">
    <source>
        <dbReference type="Proteomes" id="UP000087171"/>
    </source>
</evidence>
<dbReference type="OrthoDB" id="1933480at2759"/>
<name>A0A1S2YXM5_CICAR</name>
<accession>A0A1S2YXM5</accession>
<keyword evidence="1" id="KW-1185">Reference proteome</keyword>
<dbReference type="RefSeq" id="XP_027193474.1">
    <property type="nucleotide sequence ID" value="XM_027337673.1"/>
</dbReference>
<dbReference type="Proteomes" id="UP000087171">
    <property type="component" value="Chromosome Ca8"/>
</dbReference>
<gene>
    <name evidence="2 3" type="primary">LOC101492610</name>
</gene>
<dbReference type="eggNOG" id="ENOG502SCHP">
    <property type="taxonomic scope" value="Eukaryota"/>
</dbReference>
<dbReference type="GeneID" id="101492610"/>
<protein>
    <submittedName>
        <fullName evidence="2 3">Uncharacterized protein LOC101492610</fullName>
    </submittedName>
</protein>
<proteinExistence type="predicted"/>
<reference evidence="1" key="1">
    <citation type="journal article" date="2013" name="Nat. Biotechnol.">
        <title>Draft genome sequence of chickpea (Cicer arietinum) provides a resource for trait improvement.</title>
        <authorList>
            <person name="Varshney R.K."/>
            <person name="Song C."/>
            <person name="Saxena R.K."/>
            <person name="Azam S."/>
            <person name="Yu S."/>
            <person name="Sharpe A.G."/>
            <person name="Cannon S."/>
            <person name="Baek J."/>
            <person name="Rosen B.D."/>
            <person name="Tar'an B."/>
            <person name="Millan T."/>
            <person name="Zhang X."/>
            <person name="Ramsay L.D."/>
            <person name="Iwata A."/>
            <person name="Wang Y."/>
            <person name="Nelson W."/>
            <person name="Farmer A.D."/>
            <person name="Gaur P.M."/>
            <person name="Soderlund C."/>
            <person name="Penmetsa R.V."/>
            <person name="Xu C."/>
            <person name="Bharti A.K."/>
            <person name="He W."/>
            <person name="Winter P."/>
            <person name="Zhao S."/>
            <person name="Hane J.K."/>
            <person name="Carrasquilla-Garcia N."/>
            <person name="Condie J.A."/>
            <person name="Upadhyaya H.D."/>
            <person name="Luo M.C."/>
            <person name="Thudi M."/>
            <person name="Gowda C.L."/>
            <person name="Singh N.P."/>
            <person name="Lichtenzveig J."/>
            <person name="Gali K.K."/>
            <person name="Rubio J."/>
            <person name="Nadarajan N."/>
            <person name="Dolezel J."/>
            <person name="Bansal K.C."/>
            <person name="Xu X."/>
            <person name="Edwards D."/>
            <person name="Zhang G."/>
            <person name="Kahl G."/>
            <person name="Gil J."/>
            <person name="Singh K.B."/>
            <person name="Datta S.K."/>
            <person name="Jackson S.A."/>
            <person name="Wang J."/>
            <person name="Cook D.R."/>
        </authorList>
    </citation>
    <scope>NUCLEOTIDE SEQUENCE [LARGE SCALE GENOMIC DNA]</scope>
    <source>
        <strain evidence="1">cv. CDC Frontier</strain>
    </source>
</reference>
<evidence type="ECO:0000313" key="3">
    <source>
        <dbReference type="RefSeq" id="XP_027193474.1"/>
    </source>
</evidence>
<dbReference type="RefSeq" id="XP_004511564.1">
    <property type="nucleotide sequence ID" value="XM_004511507.3"/>
</dbReference>
<evidence type="ECO:0000313" key="2">
    <source>
        <dbReference type="RefSeq" id="XP_004511564.1"/>
    </source>
</evidence>
<sequence length="88" mass="9954">MRRLVELLPICAKNRFMPMYPVNGSQGILATSTPKNQEKNEMELATKEMIDPIVAYSRPPRLPPVIGPLVALSLLDTWWNWSSDDDGK</sequence>